<gene>
    <name evidence="1" type="ORF">J42TS3_22840</name>
</gene>
<dbReference type="EMBL" id="BOSL01000006">
    <property type="protein sequence ID" value="GIP53249.1"/>
    <property type="molecule type" value="Genomic_DNA"/>
</dbReference>
<sequence>MKEVIVGHGGDYLSFKEIDFSIIANDFRFLPFYRDDLFLGMQAMNIGIIDPNITQYEYILLETYIEKEKTPSFEAMTVGAFSQMWIFALYEILRLWRDRRYEFSKLFKNGGIELKLKKLSTDDEMNITLLDRRKQLEKYGEDQSFRNEIEYCWEQLEPVYRMVELFRMNMAKHAAPGKSNAIPMAPGYGRINMLCGALDYELIIDRNSYELLNRRDVADNLRNVLLNIRANKKTP</sequence>
<dbReference type="Proteomes" id="UP000679992">
    <property type="component" value="Unassembled WGS sequence"/>
</dbReference>
<comment type="caution">
    <text evidence="1">The sequence shown here is derived from an EMBL/GenBank/DDBJ whole genome shotgun (WGS) entry which is preliminary data.</text>
</comment>
<evidence type="ECO:0000313" key="2">
    <source>
        <dbReference type="Proteomes" id="UP000679992"/>
    </source>
</evidence>
<proteinExistence type="predicted"/>
<accession>A0ABQ4MB94</accession>
<reference evidence="1 2" key="1">
    <citation type="submission" date="2021-03" db="EMBL/GenBank/DDBJ databases">
        <title>Antimicrobial resistance genes in bacteria isolated from Japanese honey, and their potential for conferring macrolide and lincosamide resistance in the American foulbrood pathogen Paenibacillus larvae.</title>
        <authorList>
            <person name="Okamoto M."/>
            <person name="Kumagai M."/>
            <person name="Kanamori H."/>
            <person name="Takamatsu D."/>
        </authorList>
    </citation>
    <scope>NUCLEOTIDE SEQUENCE [LARGE SCALE GENOMIC DNA]</scope>
    <source>
        <strain evidence="1 2">J42TS3</strain>
    </source>
</reference>
<organism evidence="1 2">
    <name type="scientific">Paenibacillus vini</name>
    <dbReference type="NCBI Taxonomy" id="1476024"/>
    <lineage>
        <taxon>Bacteria</taxon>
        <taxon>Bacillati</taxon>
        <taxon>Bacillota</taxon>
        <taxon>Bacilli</taxon>
        <taxon>Bacillales</taxon>
        <taxon>Paenibacillaceae</taxon>
        <taxon>Paenibacillus</taxon>
    </lineage>
</organism>
<keyword evidence="2" id="KW-1185">Reference proteome</keyword>
<protein>
    <submittedName>
        <fullName evidence="1">Uncharacterized protein</fullName>
    </submittedName>
</protein>
<name>A0ABQ4MB94_9BACL</name>
<dbReference type="RefSeq" id="WP_213654854.1">
    <property type="nucleotide sequence ID" value="NZ_BOSL01000006.1"/>
</dbReference>
<evidence type="ECO:0000313" key="1">
    <source>
        <dbReference type="EMBL" id="GIP53249.1"/>
    </source>
</evidence>